<sequence length="20" mass="2257">VSSNKVFKANTEGAELQMRF</sequence>
<evidence type="ECO:0000313" key="1">
    <source>
        <dbReference type="EMBL" id="CAF4628822.1"/>
    </source>
</evidence>
<feature type="non-terminal residue" evidence="1">
    <location>
        <position position="1"/>
    </location>
</feature>
<name>A0A821DZ79_9BILA</name>
<dbReference type="Proteomes" id="UP000663851">
    <property type="component" value="Unassembled WGS sequence"/>
</dbReference>
<organism evidence="1 2">
    <name type="scientific">Rotaria socialis</name>
    <dbReference type="NCBI Taxonomy" id="392032"/>
    <lineage>
        <taxon>Eukaryota</taxon>
        <taxon>Metazoa</taxon>
        <taxon>Spiralia</taxon>
        <taxon>Gnathifera</taxon>
        <taxon>Rotifera</taxon>
        <taxon>Eurotatoria</taxon>
        <taxon>Bdelloidea</taxon>
        <taxon>Philodinida</taxon>
        <taxon>Philodinidae</taxon>
        <taxon>Rotaria</taxon>
    </lineage>
</organism>
<proteinExistence type="predicted"/>
<gene>
    <name evidence="1" type="ORF">HFQ381_LOCUS34617</name>
</gene>
<dbReference type="EMBL" id="CAJOBO010017657">
    <property type="protein sequence ID" value="CAF4628822.1"/>
    <property type="molecule type" value="Genomic_DNA"/>
</dbReference>
<reference evidence="1" key="1">
    <citation type="submission" date="2021-02" db="EMBL/GenBank/DDBJ databases">
        <authorList>
            <person name="Nowell W R."/>
        </authorList>
    </citation>
    <scope>NUCLEOTIDE SEQUENCE</scope>
</reference>
<comment type="caution">
    <text evidence="1">The sequence shown here is derived from an EMBL/GenBank/DDBJ whole genome shotgun (WGS) entry which is preliminary data.</text>
</comment>
<protein>
    <submittedName>
        <fullName evidence="1">Uncharacterized protein</fullName>
    </submittedName>
</protein>
<evidence type="ECO:0000313" key="2">
    <source>
        <dbReference type="Proteomes" id="UP000663851"/>
    </source>
</evidence>
<accession>A0A821DZ79</accession>
<dbReference type="AlphaFoldDB" id="A0A821DZ79"/>